<evidence type="ECO:0000313" key="3">
    <source>
        <dbReference type="Proteomes" id="UP001328107"/>
    </source>
</evidence>
<dbReference type="PROSITE" id="PS50181">
    <property type="entry name" value="FBOX"/>
    <property type="match status" value="1"/>
</dbReference>
<reference evidence="3" key="1">
    <citation type="submission" date="2022-10" db="EMBL/GenBank/DDBJ databases">
        <title>Genome assembly of Pristionchus species.</title>
        <authorList>
            <person name="Yoshida K."/>
            <person name="Sommer R.J."/>
        </authorList>
    </citation>
    <scope>NUCLEOTIDE SEQUENCE [LARGE SCALE GENOMIC DNA]</scope>
    <source>
        <strain evidence="3">RS5460</strain>
    </source>
</reference>
<proteinExistence type="predicted"/>
<dbReference type="CDD" id="cd09917">
    <property type="entry name" value="F-box_SF"/>
    <property type="match status" value="1"/>
</dbReference>
<organism evidence="2 3">
    <name type="scientific">Pristionchus mayeri</name>
    <dbReference type="NCBI Taxonomy" id="1317129"/>
    <lineage>
        <taxon>Eukaryota</taxon>
        <taxon>Metazoa</taxon>
        <taxon>Ecdysozoa</taxon>
        <taxon>Nematoda</taxon>
        <taxon>Chromadorea</taxon>
        <taxon>Rhabditida</taxon>
        <taxon>Rhabditina</taxon>
        <taxon>Diplogasteromorpha</taxon>
        <taxon>Diplogasteroidea</taxon>
        <taxon>Neodiplogasteridae</taxon>
        <taxon>Pristionchus</taxon>
    </lineage>
</organism>
<gene>
    <name evidence="2" type="ORF">PMAYCL1PPCAC_27973</name>
</gene>
<accession>A0AAN5I9K6</accession>
<keyword evidence="3" id="KW-1185">Reference proteome</keyword>
<evidence type="ECO:0000259" key="1">
    <source>
        <dbReference type="PROSITE" id="PS50181"/>
    </source>
</evidence>
<name>A0AAN5I9K6_9BILA</name>
<protein>
    <recommendedName>
        <fullName evidence="1">F-box domain-containing protein</fullName>
    </recommendedName>
</protein>
<dbReference type="EMBL" id="BTRK01000006">
    <property type="protein sequence ID" value="GMR57778.1"/>
    <property type="molecule type" value="Genomic_DNA"/>
</dbReference>
<dbReference type="InterPro" id="IPR001810">
    <property type="entry name" value="F-box_dom"/>
</dbReference>
<evidence type="ECO:0000313" key="2">
    <source>
        <dbReference type="EMBL" id="GMR57778.1"/>
    </source>
</evidence>
<dbReference type="AlphaFoldDB" id="A0AAN5I9K6"/>
<sequence>SLVFTVLLTCFLMGLQFWKIFLKNHFRHDMSGYFTRSMKRKLEEDKKLTPFPLMALPSELIDRFLSKLSIEDRHNGSLTNKRMHGIALDWKNKYFVENLIIVEVSEQTKLERIAKRKKLPYHKYRHEQEILLVEGRSYSIEFFIKLSQNISIGKLTIMLDHRIDFHRDIYHLLKNFDTINTLILDSEFYELANSVITRSYLLELANNCTSLNTTPFGTIATPHMLTDFMHLYVAMMDGKTKLKCYMTGIIIDAWKYLLYMLGYHIMEDGSGYCININLRIFRIKNGPIRNRGVYLFDKNMEIFASGTPNSGFRLRMKVHETPELFSAAKSAVSARSSYFVYSSELL</sequence>
<comment type="caution">
    <text evidence="2">The sequence shown here is derived from an EMBL/GenBank/DDBJ whole genome shotgun (WGS) entry which is preliminary data.</text>
</comment>
<feature type="domain" description="F-box" evidence="1">
    <location>
        <begin position="50"/>
        <end position="98"/>
    </location>
</feature>
<dbReference type="Proteomes" id="UP001328107">
    <property type="component" value="Unassembled WGS sequence"/>
</dbReference>
<feature type="non-terminal residue" evidence="2">
    <location>
        <position position="1"/>
    </location>
</feature>